<evidence type="ECO:0000259" key="2">
    <source>
        <dbReference type="Pfam" id="PF10988"/>
    </source>
</evidence>
<keyword evidence="1" id="KW-0472">Membrane</keyword>
<protein>
    <recommendedName>
        <fullName evidence="2">Putative auto-transporter adhesin head GIN domain-containing protein</fullName>
    </recommendedName>
</protein>
<gene>
    <name evidence="3" type="ORF">DYB25_003324</name>
    <name evidence="4" type="ORF">DYB26_005863</name>
</gene>
<dbReference type="Proteomes" id="UP000286510">
    <property type="component" value="Unassembled WGS sequence"/>
</dbReference>
<accession>A0A397BZF7</accession>
<keyword evidence="1" id="KW-1133">Transmembrane helix</keyword>
<evidence type="ECO:0000313" key="5">
    <source>
        <dbReference type="Proteomes" id="UP000266239"/>
    </source>
</evidence>
<reference evidence="5 6" key="1">
    <citation type="submission" date="2018-08" db="EMBL/GenBank/DDBJ databases">
        <title>Aphanomyces genome sequencing and annotation.</title>
        <authorList>
            <person name="Minardi D."/>
            <person name="Oidtmann B."/>
            <person name="Van Der Giezen M."/>
            <person name="Studholme D.J."/>
        </authorList>
    </citation>
    <scope>NUCLEOTIDE SEQUENCE [LARGE SCALE GENOMIC DNA]</scope>
    <source>
        <strain evidence="4 6">FDL457</strain>
        <strain evidence="3 5">Yx</strain>
    </source>
</reference>
<evidence type="ECO:0000313" key="3">
    <source>
        <dbReference type="EMBL" id="RHY25324.1"/>
    </source>
</evidence>
<dbReference type="EMBL" id="QUTF01026328">
    <property type="protein sequence ID" value="RHY82139.1"/>
    <property type="molecule type" value="Genomic_DNA"/>
</dbReference>
<dbReference type="Gene3D" id="2.160.20.120">
    <property type="match status" value="2"/>
</dbReference>
<feature type="transmembrane region" description="Helical" evidence="1">
    <location>
        <begin position="324"/>
        <end position="344"/>
    </location>
</feature>
<organism evidence="3 5">
    <name type="scientific">Aphanomyces astaci</name>
    <name type="common">Crayfish plague agent</name>
    <dbReference type="NCBI Taxonomy" id="112090"/>
    <lineage>
        <taxon>Eukaryota</taxon>
        <taxon>Sar</taxon>
        <taxon>Stramenopiles</taxon>
        <taxon>Oomycota</taxon>
        <taxon>Saprolegniomycetes</taxon>
        <taxon>Saprolegniales</taxon>
        <taxon>Verrucalvaceae</taxon>
        <taxon>Aphanomyces</taxon>
    </lineage>
</organism>
<dbReference type="VEuPathDB" id="FungiDB:H257_03545"/>
<evidence type="ECO:0000256" key="1">
    <source>
        <dbReference type="SAM" id="Phobius"/>
    </source>
</evidence>
<feature type="domain" description="Putative auto-transporter adhesin head GIN" evidence="2">
    <location>
        <begin position="213"/>
        <end position="289"/>
    </location>
</feature>
<comment type="caution">
    <text evidence="3">The sequence shown here is derived from an EMBL/GenBank/DDBJ whole genome shotgun (WGS) entry which is preliminary data.</text>
</comment>
<keyword evidence="1" id="KW-0812">Transmembrane</keyword>
<evidence type="ECO:0000313" key="6">
    <source>
        <dbReference type="Proteomes" id="UP000286510"/>
    </source>
</evidence>
<proteinExistence type="predicted"/>
<dbReference type="EMBL" id="QUTA01002965">
    <property type="protein sequence ID" value="RHY25324.1"/>
    <property type="molecule type" value="Genomic_DNA"/>
</dbReference>
<dbReference type="Pfam" id="PF10988">
    <property type="entry name" value="DUF2807"/>
    <property type="match status" value="1"/>
</dbReference>
<name>A0A397BZF7_APHAT</name>
<dbReference type="PANTHER" id="PTHR39200:SF1">
    <property type="entry name" value="AUTO-TRANSPORTER ADHESIN HEAD GIN DOMAIN-CONTAINING PROTEIN-RELATED"/>
    <property type="match status" value="1"/>
</dbReference>
<evidence type="ECO:0000313" key="4">
    <source>
        <dbReference type="EMBL" id="RHY82139.1"/>
    </source>
</evidence>
<dbReference type="AlphaFoldDB" id="A0A397BZF7"/>
<dbReference type="PANTHER" id="PTHR39200">
    <property type="entry name" value="HYPOTHETICAL EXPORTED PROTEIN"/>
    <property type="match status" value="1"/>
</dbReference>
<sequence>MQPAFDSWATKTFNATASDLTGLILGKPAFIYEAAAGVQTISAVVKSESQAIVDAMTFTQVTTESGVKALKVDLKQTWSTTFWYWNGDFIVDIYVPKHALQLVNLDGRGDVALFPNTLTTRSLGIELSGSGSVFIQDTSSLTFDHLDLDVSGSGRIQVDVPSIALTELDASLSGSGAIVLSTATIVAPSVETDISGSGDIYILATKGLNVTAQLATSVSGSGRITLADAGTCGTHEAELSGSGSIQAGSMACQMAEAKLSGSGSMYLSSAVSIDVEKSGSGTVAVVGRAPHQVTGAIEVTTSNPVTRVALAAFPAHTASHSFKFGTGLLVILGVVLVVVLFIVIKKVRNRCRRRRDSQHEEPHAAIPYGVATTPVPVVMVEVVPEAQIVNDPKGPEEKFV</sequence>
<dbReference type="InterPro" id="IPR021255">
    <property type="entry name" value="DUF2807"/>
</dbReference>
<dbReference type="Proteomes" id="UP000266239">
    <property type="component" value="Unassembled WGS sequence"/>
</dbReference>